<feature type="compositionally biased region" description="Basic and acidic residues" evidence="1">
    <location>
        <begin position="15"/>
        <end position="24"/>
    </location>
</feature>
<feature type="compositionally biased region" description="Basic residues" evidence="1">
    <location>
        <begin position="1"/>
        <end position="14"/>
    </location>
</feature>
<evidence type="ECO:0000313" key="2">
    <source>
        <dbReference type="EMBL" id="KMP02768.1"/>
    </source>
</evidence>
<gene>
    <name evidence="2" type="ORF">CIRG_02460</name>
</gene>
<dbReference type="AlphaFoldDB" id="A0A0J6Y7W4"/>
<dbReference type="EMBL" id="DS028094">
    <property type="protein sequence ID" value="KMP02768.1"/>
    <property type="molecule type" value="Genomic_DNA"/>
</dbReference>
<proteinExistence type="predicted"/>
<sequence length="191" mass="21294">MDSRLRHATQGHKGRWTEKSREGSGEAFRLRCAGPPRPAAVLRPADSARLQPSTSASRIFHHSLMEKRKRLWTLANSGSGLSPKRVTLYSLQARLISFRFKIASFILSKRKSKLADISVVEIILKFGRVAGLLLLPRQNDKQLPIFGLGTSGVRLASGYSVDNGNYSRDVIVQHESTTQLQLPHSTEYKLS</sequence>
<dbReference type="Proteomes" id="UP000054565">
    <property type="component" value="Unassembled WGS sequence"/>
</dbReference>
<evidence type="ECO:0000313" key="3">
    <source>
        <dbReference type="Proteomes" id="UP000054565"/>
    </source>
</evidence>
<feature type="region of interest" description="Disordered" evidence="1">
    <location>
        <begin position="1"/>
        <end position="25"/>
    </location>
</feature>
<protein>
    <submittedName>
        <fullName evidence="2">Uncharacterized protein</fullName>
    </submittedName>
</protein>
<reference evidence="3" key="1">
    <citation type="journal article" date="2010" name="Genome Res.">
        <title>Population genomic sequencing of Coccidioides fungi reveals recent hybridization and transposon control.</title>
        <authorList>
            <person name="Neafsey D.E."/>
            <person name="Barker B.M."/>
            <person name="Sharpton T.J."/>
            <person name="Stajich J.E."/>
            <person name="Park D.J."/>
            <person name="Whiston E."/>
            <person name="Hung C.-Y."/>
            <person name="McMahan C."/>
            <person name="White J."/>
            <person name="Sykes S."/>
            <person name="Heiman D."/>
            <person name="Young S."/>
            <person name="Zeng Q."/>
            <person name="Abouelleil A."/>
            <person name="Aftuck L."/>
            <person name="Bessette D."/>
            <person name="Brown A."/>
            <person name="FitzGerald M."/>
            <person name="Lui A."/>
            <person name="Macdonald J.P."/>
            <person name="Priest M."/>
            <person name="Orbach M.J."/>
            <person name="Galgiani J.N."/>
            <person name="Kirkland T.N."/>
            <person name="Cole G.T."/>
            <person name="Birren B.W."/>
            <person name="Henn M.R."/>
            <person name="Taylor J.W."/>
            <person name="Rounsley S.D."/>
        </authorList>
    </citation>
    <scope>NUCLEOTIDE SEQUENCE [LARGE SCALE GENOMIC DNA]</scope>
    <source>
        <strain evidence="3">RMSCC 2394</strain>
    </source>
</reference>
<accession>A0A0J6Y7W4</accession>
<evidence type="ECO:0000256" key="1">
    <source>
        <dbReference type="SAM" id="MobiDB-lite"/>
    </source>
</evidence>
<name>A0A0J6Y7W4_COCIT</name>
<organism evidence="2 3">
    <name type="scientific">Coccidioides immitis RMSCC 2394</name>
    <dbReference type="NCBI Taxonomy" id="404692"/>
    <lineage>
        <taxon>Eukaryota</taxon>
        <taxon>Fungi</taxon>
        <taxon>Dikarya</taxon>
        <taxon>Ascomycota</taxon>
        <taxon>Pezizomycotina</taxon>
        <taxon>Eurotiomycetes</taxon>
        <taxon>Eurotiomycetidae</taxon>
        <taxon>Onygenales</taxon>
        <taxon>Onygenaceae</taxon>
        <taxon>Coccidioides</taxon>
    </lineage>
</organism>